<dbReference type="PANTHER" id="PTHR10134">
    <property type="entry name" value="CYTOCHROME B-C1 COMPLEX SUBUNIT RIESKE, MITOCHONDRIAL"/>
    <property type="match status" value="1"/>
</dbReference>
<gene>
    <name evidence="9" type="ORF">MNBD_NITROSPINAE02-1411</name>
</gene>
<dbReference type="InterPro" id="IPR005805">
    <property type="entry name" value="Rieske_Fe-S_prot_C"/>
</dbReference>
<keyword evidence="9" id="KW-0560">Oxidoreductase</keyword>
<dbReference type="GO" id="GO:0016020">
    <property type="term" value="C:membrane"/>
    <property type="evidence" value="ECO:0007669"/>
    <property type="project" value="InterPro"/>
</dbReference>
<proteinExistence type="predicted"/>
<feature type="domain" description="Rieske" evidence="8">
    <location>
        <begin position="65"/>
        <end position="155"/>
    </location>
</feature>
<name>A0A3B1CTE7_9ZZZZ</name>
<dbReference type="GO" id="GO:0046872">
    <property type="term" value="F:metal ion binding"/>
    <property type="evidence" value="ECO:0007669"/>
    <property type="project" value="UniProtKB-KW"/>
</dbReference>
<evidence type="ECO:0000256" key="1">
    <source>
        <dbReference type="ARBA" id="ARBA00022714"/>
    </source>
</evidence>
<dbReference type="InterPro" id="IPR036922">
    <property type="entry name" value="Rieske_2Fe-2S_sf"/>
</dbReference>
<keyword evidence="5" id="KW-1015">Disulfide bond</keyword>
<evidence type="ECO:0000256" key="2">
    <source>
        <dbReference type="ARBA" id="ARBA00022723"/>
    </source>
</evidence>
<dbReference type="EC" id="1.10.2.2" evidence="9"/>
<dbReference type="GO" id="GO:0016491">
    <property type="term" value="F:oxidoreductase activity"/>
    <property type="evidence" value="ECO:0007669"/>
    <property type="project" value="UniProtKB-KW"/>
</dbReference>
<dbReference type="EMBL" id="UOGE01000074">
    <property type="protein sequence ID" value="VAX22365.1"/>
    <property type="molecule type" value="Genomic_DNA"/>
</dbReference>
<feature type="transmembrane region" description="Helical" evidence="7">
    <location>
        <begin position="20"/>
        <end position="45"/>
    </location>
</feature>
<keyword evidence="7" id="KW-0812">Transmembrane</keyword>
<dbReference type="InterPro" id="IPR014349">
    <property type="entry name" value="Rieske_Fe-S_prot"/>
</dbReference>
<dbReference type="Pfam" id="PF00355">
    <property type="entry name" value="Rieske"/>
    <property type="match status" value="1"/>
</dbReference>
<keyword evidence="4" id="KW-0411">Iron-sulfur</keyword>
<comment type="cofactor">
    <cofactor evidence="6">
        <name>[2Fe-2S] cluster</name>
        <dbReference type="ChEBI" id="CHEBI:190135"/>
    </cofactor>
</comment>
<dbReference type="SUPFAM" id="SSF50022">
    <property type="entry name" value="ISP domain"/>
    <property type="match status" value="1"/>
</dbReference>
<evidence type="ECO:0000256" key="3">
    <source>
        <dbReference type="ARBA" id="ARBA00023004"/>
    </source>
</evidence>
<organism evidence="9">
    <name type="scientific">hydrothermal vent metagenome</name>
    <dbReference type="NCBI Taxonomy" id="652676"/>
    <lineage>
        <taxon>unclassified sequences</taxon>
        <taxon>metagenomes</taxon>
        <taxon>ecological metagenomes</taxon>
    </lineage>
</organism>
<sequence>MGENLDLPGEKSGGASRRKFFLITGWSSIGLFLGGSGVAFAKFFYPGVLYEPQTTFNAGKPEDFVAPTKEGDVVIDERFKKTQRVWIARGSTGIYAMVAVCTHLGCTPNWFPGEQRFKCPCHGSNYNLEGEVVAGPAPLPLYRAMISQAPDGSMIVTTGLLGIKRPELQYPKRVLIPRWTDEEMKVITKEPYFLTV</sequence>
<keyword evidence="1" id="KW-0001">2Fe-2S</keyword>
<keyword evidence="7" id="KW-0472">Membrane</keyword>
<protein>
    <submittedName>
        <fullName evidence="9">Ubiquinol-cytochrome C reductase iron-sulfur subunit</fullName>
        <ecNumber evidence="9">1.10.2.2</ecNumber>
    </submittedName>
</protein>
<keyword evidence="7" id="KW-1133">Transmembrane helix</keyword>
<keyword evidence="2" id="KW-0479">Metal-binding</keyword>
<dbReference type="AlphaFoldDB" id="A0A3B1CTE7"/>
<dbReference type="PROSITE" id="PS51296">
    <property type="entry name" value="RIESKE"/>
    <property type="match status" value="1"/>
</dbReference>
<dbReference type="GO" id="GO:0051537">
    <property type="term" value="F:2 iron, 2 sulfur cluster binding"/>
    <property type="evidence" value="ECO:0007669"/>
    <property type="project" value="UniProtKB-KW"/>
</dbReference>
<reference evidence="9" key="1">
    <citation type="submission" date="2018-06" db="EMBL/GenBank/DDBJ databases">
        <authorList>
            <person name="Zhirakovskaya E."/>
        </authorList>
    </citation>
    <scope>NUCLEOTIDE SEQUENCE</scope>
</reference>
<evidence type="ECO:0000313" key="9">
    <source>
        <dbReference type="EMBL" id="VAX22365.1"/>
    </source>
</evidence>
<dbReference type="PRINTS" id="PR00162">
    <property type="entry name" value="RIESKE"/>
</dbReference>
<evidence type="ECO:0000259" key="8">
    <source>
        <dbReference type="PROSITE" id="PS51296"/>
    </source>
</evidence>
<evidence type="ECO:0000256" key="7">
    <source>
        <dbReference type="SAM" id="Phobius"/>
    </source>
</evidence>
<dbReference type="Gene3D" id="2.102.10.10">
    <property type="entry name" value="Rieske [2Fe-2S] iron-sulphur domain"/>
    <property type="match status" value="1"/>
</dbReference>
<keyword evidence="3" id="KW-0408">Iron</keyword>
<evidence type="ECO:0000256" key="5">
    <source>
        <dbReference type="ARBA" id="ARBA00023157"/>
    </source>
</evidence>
<accession>A0A3B1CTE7</accession>
<dbReference type="InterPro" id="IPR017941">
    <property type="entry name" value="Rieske_2Fe-2S"/>
</dbReference>
<evidence type="ECO:0000256" key="4">
    <source>
        <dbReference type="ARBA" id="ARBA00023014"/>
    </source>
</evidence>
<evidence type="ECO:0000256" key="6">
    <source>
        <dbReference type="ARBA" id="ARBA00034078"/>
    </source>
</evidence>